<dbReference type="GO" id="GO:0051537">
    <property type="term" value="F:2 iron, 2 sulfur cluster binding"/>
    <property type="evidence" value="ECO:0007669"/>
    <property type="project" value="UniProtKB-KW"/>
</dbReference>
<evidence type="ECO:0000313" key="6">
    <source>
        <dbReference type="EMBL" id="ABO08771.1"/>
    </source>
</evidence>
<protein>
    <submittedName>
        <fullName evidence="6">Rieske (2Fe-2S) domain protein</fullName>
    </submittedName>
</protein>
<dbReference type="HOGENOM" id="CLU_055690_5_2_2"/>
<evidence type="ECO:0000256" key="4">
    <source>
        <dbReference type="ARBA" id="ARBA00023014"/>
    </source>
</evidence>
<dbReference type="SUPFAM" id="SSF50022">
    <property type="entry name" value="ISP domain"/>
    <property type="match status" value="1"/>
</dbReference>
<keyword evidence="3" id="KW-0408">Iron</keyword>
<evidence type="ECO:0000256" key="1">
    <source>
        <dbReference type="ARBA" id="ARBA00022714"/>
    </source>
</evidence>
<keyword evidence="4" id="KW-0411">Iron-sulfur</keyword>
<evidence type="ECO:0000256" key="2">
    <source>
        <dbReference type="ARBA" id="ARBA00022723"/>
    </source>
</evidence>
<dbReference type="GO" id="GO:0046872">
    <property type="term" value="F:metal ion binding"/>
    <property type="evidence" value="ECO:0007669"/>
    <property type="project" value="UniProtKB-KW"/>
</dbReference>
<dbReference type="CDD" id="cd03467">
    <property type="entry name" value="Rieske"/>
    <property type="match status" value="1"/>
</dbReference>
<dbReference type="Pfam" id="PF00355">
    <property type="entry name" value="Rieske"/>
    <property type="match status" value="1"/>
</dbReference>
<evidence type="ECO:0000256" key="3">
    <source>
        <dbReference type="ARBA" id="ARBA00023004"/>
    </source>
</evidence>
<dbReference type="InterPro" id="IPR017941">
    <property type="entry name" value="Rieske_2Fe-2S"/>
</dbReference>
<dbReference type="OrthoDB" id="6837at2157"/>
<dbReference type="Gene3D" id="2.102.10.10">
    <property type="entry name" value="Rieske [2Fe-2S] iron-sulphur domain"/>
    <property type="match status" value="1"/>
</dbReference>
<dbReference type="RefSeq" id="WP_011850029.1">
    <property type="nucleotide sequence ID" value="NC_009073.1"/>
</dbReference>
<dbReference type="InterPro" id="IPR036922">
    <property type="entry name" value="Rieske_2Fe-2S_sf"/>
</dbReference>
<keyword evidence="7" id="KW-1185">Reference proteome</keyword>
<dbReference type="eggNOG" id="arCOG02853">
    <property type="taxonomic scope" value="Archaea"/>
</dbReference>
<gene>
    <name evidence="6" type="ordered locus">Pcal_1349</name>
</gene>
<dbReference type="PROSITE" id="PS51296">
    <property type="entry name" value="RIESKE"/>
    <property type="match status" value="1"/>
</dbReference>
<proteinExistence type="predicted"/>
<dbReference type="Proteomes" id="UP000001431">
    <property type="component" value="Chromosome"/>
</dbReference>
<dbReference type="KEGG" id="pcl:Pcal_1349"/>
<organism evidence="6 7">
    <name type="scientific">Pyrobaculum calidifontis (strain DSM 21063 / JCM 11548 / VA1)</name>
    <dbReference type="NCBI Taxonomy" id="410359"/>
    <lineage>
        <taxon>Archaea</taxon>
        <taxon>Thermoproteota</taxon>
        <taxon>Thermoprotei</taxon>
        <taxon>Thermoproteales</taxon>
        <taxon>Thermoproteaceae</taxon>
        <taxon>Pyrobaculum</taxon>
    </lineage>
</organism>
<feature type="domain" description="Rieske" evidence="5">
    <location>
        <begin position="1"/>
        <end position="93"/>
    </location>
</feature>
<dbReference type="GeneID" id="4908306"/>
<evidence type="ECO:0000313" key="7">
    <source>
        <dbReference type="Proteomes" id="UP000001431"/>
    </source>
</evidence>
<sequence length="95" mass="10610">MRVKISDLREGAITPFEGVILIRLGREVYAYRDECPHAYCTLSTAGVVEGQTLICTCHYCRFDIPTGRSLTPELTTEPLARVPVRIVGDEVVIEE</sequence>
<evidence type="ECO:0000259" key="5">
    <source>
        <dbReference type="PROSITE" id="PS51296"/>
    </source>
</evidence>
<reference evidence="6" key="1">
    <citation type="submission" date="2007-02" db="EMBL/GenBank/DDBJ databases">
        <title>Complete sequence of Pyrobaculum calidifontis JCM 11548.</title>
        <authorList>
            <consortium name="US DOE Joint Genome Institute"/>
            <person name="Copeland A."/>
            <person name="Lucas S."/>
            <person name="Lapidus A."/>
            <person name="Barry K."/>
            <person name="Glavina del Rio T."/>
            <person name="Dalin E."/>
            <person name="Tice H."/>
            <person name="Pitluck S."/>
            <person name="Chain P."/>
            <person name="Malfatti S."/>
            <person name="Shin M."/>
            <person name="Vergez L."/>
            <person name="Schmutz J."/>
            <person name="Larimer F."/>
            <person name="Land M."/>
            <person name="Hauser L."/>
            <person name="Kyrpides N."/>
            <person name="Mikhailova N."/>
            <person name="Cozen A.E."/>
            <person name="Fitz-Gibbon S.T."/>
            <person name="House C.H."/>
            <person name="Saltikov C."/>
            <person name="Lowe T.M."/>
            <person name="Richardson P."/>
        </authorList>
    </citation>
    <scope>NUCLEOTIDE SEQUENCE [LARGE SCALE GENOMIC DNA]</scope>
    <source>
        <strain evidence="6">JCM 11548</strain>
    </source>
</reference>
<keyword evidence="1" id="KW-0001">2Fe-2S</keyword>
<dbReference type="EMBL" id="CP000561">
    <property type="protein sequence ID" value="ABO08771.1"/>
    <property type="molecule type" value="Genomic_DNA"/>
</dbReference>
<dbReference type="STRING" id="410359.Pcal_1349"/>
<name>A3MVV4_PYRCJ</name>
<dbReference type="AlphaFoldDB" id="A3MVV4"/>
<accession>A3MVV4</accession>
<keyword evidence="2" id="KW-0479">Metal-binding</keyword>